<proteinExistence type="predicted"/>
<organism evidence="1">
    <name type="scientific">freshwater metagenome</name>
    <dbReference type="NCBI Taxonomy" id="449393"/>
    <lineage>
        <taxon>unclassified sequences</taxon>
        <taxon>metagenomes</taxon>
        <taxon>ecological metagenomes</taxon>
    </lineage>
</organism>
<sequence>MSARISTIDENPTAQSAAGEVWNKPVDCLQKCRFAAAGATDDKHEFAFFKLQIDIPQDWLSLIGVSNGDVFKPDHAATSISVGRS</sequence>
<dbReference type="EMBL" id="CAFBMC010000169">
    <property type="protein sequence ID" value="CAB4914441.1"/>
    <property type="molecule type" value="Genomic_DNA"/>
</dbReference>
<reference evidence="1" key="1">
    <citation type="submission" date="2020-05" db="EMBL/GenBank/DDBJ databases">
        <authorList>
            <person name="Chiriac C."/>
            <person name="Salcher M."/>
            <person name="Ghai R."/>
            <person name="Kavagutti S V."/>
        </authorList>
    </citation>
    <scope>NUCLEOTIDE SEQUENCE</scope>
</reference>
<accession>A0A6J7H0S9</accession>
<gene>
    <name evidence="1" type="ORF">UFOPK3495_01790</name>
</gene>
<name>A0A6J7H0S9_9ZZZZ</name>
<evidence type="ECO:0000313" key="1">
    <source>
        <dbReference type="EMBL" id="CAB4914441.1"/>
    </source>
</evidence>
<protein>
    <submittedName>
        <fullName evidence="1">Unannotated protein</fullName>
    </submittedName>
</protein>
<dbReference type="AlphaFoldDB" id="A0A6J7H0S9"/>